<protein>
    <recommendedName>
        <fullName evidence="4">NAD(P)-binding protein</fullName>
    </recommendedName>
</protein>
<dbReference type="AlphaFoldDB" id="A0A2A9NNV1"/>
<dbReference type="Gene3D" id="3.40.50.720">
    <property type="entry name" value="NAD(P)-binding Rossmann-like Domain"/>
    <property type="match status" value="1"/>
</dbReference>
<dbReference type="Pfam" id="PF00106">
    <property type="entry name" value="adh_short"/>
    <property type="match status" value="1"/>
</dbReference>
<dbReference type="InterPro" id="IPR036291">
    <property type="entry name" value="NAD(P)-bd_dom_sf"/>
</dbReference>
<gene>
    <name evidence="2" type="ORF">AMATHDRAFT_139803</name>
</gene>
<dbReference type="SUPFAM" id="SSF51735">
    <property type="entry name" value="NAD(P)-binding Rossmann-fold domains"/>
    <property type="match status" value="1"/>
</dbReference>
<keyword evidence="3" id="KW-1185">Reference proteome</keyword>
<reference evidence="2 3" key="1">
    <citation type="submission" date="2014-02" db="EMBL/GenBank/DDBJ databases">
        <title>Transposable element dynamics among asymbiotic and ectomycorrhizal Amanita fungi.</title>
        <authorList>
            <consortium name="DOE Joint Genome Institute"/>
            <person name="Hess J."/>
            <person name="Skrede I."/>
            <person name="Wolfe B."/>
            <person name="LaButti K."/>
            <person name="Ohm R.A."/>
            <person name="Grigoriev I.V."/>
            <person name="Pringle A."/>
        </authorList>
    </citation>
    <scope>NUCLEOTIDE SEQUENCE [LARGE SCALE GENOMIC DNA]</scope>
    <source>
        <strain evidence="2 3">SKay4041</strain>
    </source>
</reference>
<dbReference type="OrthoDB" id="5296at2759"/>
<name>A0A2A9NNV1_9AGAR</name>
<dbReference type="InterPro" id="IPR002347">
    <property type="entry name" value="SDR_fam"/>
</dbReference>
<dbReference type="Proteomes" id="UP000242287">
    <property type="component" value="Unassembled WGS sequence"/>
</dbReference>
<evidence type="ECO:0000313" key="2">
    <source>
        <dbReference type="EMBL" id="PFH52665.1"/>
    </source>
</evidence>
<organism evidence="2 3">
    <name type="scientific">Amanita thiersii Skay4041</name>
    <dbReference type="NCBI Taxonomy" id="703135"/>
    <lineage>
        <taxon>Eukaryota</taxon>
        <taxon>Fungi</taxon>
        <taxon>Dikarya</taxon>
        <taxon>Basidiomycota</taxon>
        <taxon>Agaricomycotina</taxon>
        <taxon>Agaricomycetes</taxon>
        <taxon>Agaricomycetidae</taxon>
        <taxon>Agaricales</taxon>
        <taxon>Pluteineae</taxon>
        <taxon>Amanitaceae</taxon>
        <taxon>Amanita</taxon>
    </lineage>
</organism>
<dbReference type="PANTHER" id="PTHR43544:SF12">
    <property type="entry name" value="NAD(P)-BINDING ROSSMANN-FOLD SUPERFAMILY PROTEIN"/>
    <property type="match status" value="1"/>
</dbReference>
<accession>A0A2A9NNV1</accession>
<dbReference type="EMBL" id="KZ301978">
    <property type="protein sequence ID" value="PFH52665.1"/>
    <property type="molecule type" value="Genomic_DNA"/>
</dbReference>
<evidence type="ECO:0000313" key="3">
    <source>
        <dbReference type="Proteomes" id="UP000242287"/>
    </source>
</evidence>
<sequence>MSPTPFILVTPATRGLSLALARYFLRSTHYPIYATHRSGPSQVVKEHILKATPEVDPNRLHLLKLDLTSEDSIASAANALANSLQKNFCNFYMHTAVFTGGVLYPEKKPSDLDLNRIQSMFQINTISHLLLIKHFFHFLPTSNITAQGTQPSKWVHVSARLGSISDNKHGGWFSYRSSKAALNQIIKTFDLYLQMNGNHAMCVGIHPGTVKTDLSQDFWESVGKNKLFEPLEAAKNVARVIEQVRLDQRGRVWDWAGTEVPW</sequence>
<dbReference type="GO" id="GO:0016491">
    <property type="term" value="F:oxidoreductase activity"/>
    <property type="evidence" value="ECO:0007669"/>
    <property type="project" value="TreeGrafter"/>
</dbReference>
<dbReference type="PANTHER" id="PTHR43544">
    <property type="entry name" value="SHORT-CHAIN DEHYDROGENASE/REDUCTASE"/>
    <property type="match status" value="1"/>
</dbReference>
<evidence type="ECO:0008006" key="4">
    <source>
        <dbReference type="Google" id="ProtNLM"/>
    </source>
</evidence>
<dbReference type="InterPro" id="IPR051468">
    <property type="entry name" value="Fungal_SecMetab_SDRs"/>
</dbReference>
<comment type="similarity">
    <text evidence="1">Belongs to the short-chain dehydrogenases/reductases (SDR) family.</text>
</comment>
<evidence type="ECO:0000256" key="1">
    <source>
        <dbReference type="ARBA" id="ARBA00006484"/>
    </source>
</evidence>
<dbReference type="GO" id="GO:0005737">
    <property type="term" value="C:cytoplasm"/>
    <property type="evidence" value="ECO:0007669"/>
    <property type="project" value="TreeGrafter"/>
</dbReference>
<proteinExistence type="inferred from homology"/>